<protein>
    <submittedName>
        <fullName evidence="1">Uncharacterized protein</fullName>
    </submittedName>
</protein>
<name>A0AAJ0AVK0_9PEZI</name>
<accession>A0AAJ0AVK0</accession>
<reference evidence="1" key="1">
    <citation type="submission" date="2021-06" db="EMBL/GenBank/DDBJ databases">
        <title>Comparative genomics, transcriptomics and evolutionary studies reveal genomic signatures of adaptation to plant cell wall in hemibiotrophic fungi.</title>
        <authorList>
            <consortium name="DOE Joint Genome Institute"/>
            <person name="Baroncelli R."/>
            <person name="Diaz J.F."/>
            <person name="Benocci T."/>
            <person name="Peng M."/>
            <person name="Battaglia E."/>
            <person name="Haridas S."/>
            <person name="Andreopoulos W."/>
            <person name="Labutti K."/>
            <person name="Pangilinan J."/>
            <person name="Floch G.L."/>
            <person name="Makela M.R."/>
            <person name="Henrissat B."/>
            <person name="Grigoriev I.V."/>
            <person name="Crouch J.A."/>
            <person name="De Vries R.P."/>
            <person name="Sukno S.A."/>
            <person name="Thon M.R."/>
        </authorList>
    </citation>
    <scope>NUCLEOTIDE SEQUENCE</scope>
    <source>
        <strain evidence="1">CBS 193.32</strain>
    </source>
</reference>
<proteinExistence type="predicted"/>
<organism evidence="1 2">
    <name type="scientific">Colletotrichum godetiae</name>
    <dbReference type="NCBI Taxonomy" id="1209918"/>
    <lineage>
        <taxon>Eukaryota</taxon>
        <taxon>Fungi</taxon>
        <taxon>Dikarya</taxon>
        <taxon>Ascomycota</taxon>
        <taxon>Pezizomycotina</taxon>
        <taxon>Sordariomycetes</taxon>
        <taxon>Hypocreomycetidae</taxon>
        <taxon>Glomerellales</taxon>
        <taxon>Glomerellaceae</taxon>
        <taxon>Colletotrichum</taxon>
        <taxon>Colletotrichum acutatum species complex</taxon>
    </lineage>
</organism>
<dbReference type="EMBL" id="JAHMHR010000004">
    <property type="protein sequence ID" value="KAK1691177.1"/>
    <property type="molecule type" value="Genomic_DNA"/>
</dbReference>
<dbReference type="RefSeq" id="XP_060434872.1">
    <property type="nucleotide sequence ID" value="XM_060578166.1"/>
</dbReference>
<keyword evidence="2" id="KW-1185">Reference proteome</keyword>
<sequence length="112" mass="12289">MCLYLAASLVPVPVPVPLPLPAVPALDVSFLRNGFRFPGLPCFPCFRLPSGNDHLDRPVRVMAGTRDGAEGHNQIATCRSDRAVIRTYLTDTFVPKLTKVTSYMHLSKAQIP</sequence>
<evidence type="ECO:0000313" key="2">
    <source>
        <dbReference type="Proteomes" id="UP001224890"/>
    </source>
</evidence>
<comment type="caution">
    <text evidence="1">The sequence shown here is derived from an EMBL/GenBank/DDBJ whole genome shotgun (WGS) entry which is preliminary data.</text>
</comment>
<dbReference type="GeneID" id="85462692"/>
<gene>
    <name evidence="1" type="ORF">BDP55DRAFT_710829</name>
</gene>
<dbReference type="Proteomes" id="UP001224890">
    <property type="component" value="Unassembled WGS sequence"/>
</dbReference>
<evidence type="ECO:0000313" key="1">
    <source>
        <dbReference type="EMBL" id="KAK1691177.1"/>
    </source>
</evidence>
<dbReference type="AlphaFoldDB" id="A0AAJ0AVK0"/>